<proteinExistence type="predicted"/>
<dbReference type="Proteomes" id="UP000002640">
    <property type="component" value="Unassembled WGS sequence"/>
</dbReference>
<evidence type="ECO:0000313" key="3">
    <source>
        <dbReference type="EMBL" id="EGZ07478.1"/>
    </source>
</evidence>
<dbReference type="OMA" id="MWPVFWV"/>
<sequence length="218" mass="24691">MASADCLDAWDDCFNFFNGKSPYHTTRHTKLSYFTRNQRVGWKLTCALAMVVTMPYSDISLPGLHVFGAVVQLVIVGVDFYFTAPLFKANHVFLVLMWPVFWIFIQYLWVISSHQPTNDLFNFHSTASPVSTFMLFLGTVIVFYVLLWLSRHLQRSSDKAAEAVADTGGMDSDESSSCLTPTCEDPRTAPFELVVESSVDNRSPYDSKAFSDDFHPKR</sequence>
<dbReference type="RefSeq" id="XP_009537044.1">
    <property type="nucleotide sequence ID" value="XM_009538749.1"/>
</dbReference>
<feature type="transmembrane region" description="Helical" evidence="2">
    <location>
        <begin position="130"/>
        <end position="149"/>
    </location>
</feature>
<feature type="transmembrane region" description="Helical" evidence="2">
    <location>
        <begin position="63"/>
        <end position="82"/>
    </location>
</feature>
<keyword evidence="2" id="KW-1133">Transmembrane helix</keyword>
<keyword evidence="2" id="KW-0472">Membrane</keyword>
<evidence type="ECO:0000256" key="2">
    <source>
        <dbReference type="SAM" id="Phobius"/>
    </source>
</evidence>
<dbReference type="InParanoid" id="G5AA49"/>
<dbReference type="AlphaFoldDB" id="G5AA49"/>
<keyword evidence="4" id="KW-1185">Reference proteome</keyword>
<reference evidence="3 4" key="1">
    <citation type="journal article" date="2006" name="Science">
        <title>Phytophthora genome sequences uncover evolutionary origins and mechanisms of pathogenesis.</title>
        <authorList>
            <person name="Tyler B.M."/>
            <person name="Tripathy S."/>
            <person name="Zhang X."/>
            <person name="Dehal P."/>
            <person name="Jiang R.H."/>
            <person name="Aerts A."/>
            <person name="Arredondo F.D."/>
            <person name="Baxter L."/>
            <person name="Bensasson D."/>
            <person name="Beynon J.L."/>
            <person name="Chapman J."/>
            <person name="Damasceno C.M."/>
            <person name="Dorrance A.E."/>
            <person name="Dou D."/>
            <person name="Dickerman A.W."/>
            <person name="Dubchak I.L."/>
            <person name="Garbelotto M."/>
            <person name="Gijzen M."/>
            <person name="Gordon S.G."/>
            <person name="Govers F."/>
            <person name="Grunwald N.J."/>
            <person name="Huang W."/>
            <person name="Ivors K.L."/>
            <person name="Jones R.W."/>
            <person name="Kamoun S."/>
            <person name="Krampis K."/>
            <person name="Lamour K.H."/>
            <person name="Lee M.K."/>
            <person name="McDonald W.H."/>
            <person name="Medina M."/>
            <person name="Meijer H.J."/>
            <person name="Nordberg E.K."/>
            <person name="Maclean D.J."/>
            <person name="Ospina-Giraldo M.D."/>
            <person name="Morris P.F."/>
            <person name="Phuntumart V."/>
            <person name="Putnam N.H."/>
            <person name="Rash S."/>
            <person name="Rose J.K."/>
            <person name="Sakihama Y."/>
            <person name="Salamov A.A."/>
            <person name="Savidor A."/>
            <person name="Scheuring C.F."/>
            <person name="Smith B.M."/>
            <person name="Sobral B.W."/>
            <person name="Terry A."/>
            <person name="Torto-Alalibo T.A."/>
            <person name="Win J."/>
            <person name="Xu Z."/>
            <person name="Zhang H."/>
            <person name="Grigoriev I.V."/>
            <person name="Rokhsar D.S."/>
            <person name="Boore J.L."/>
        </authorList>
    </citation>
    <scope>NUCLEOTIDE SEQUENCE [LARGE SCALE GENOMIC DNA]</scope>
    <source>
        <strain evidence="3 4">P6497</strain>
    </source>
</reference>
<name>G5AA49_PHYSP</name>
<feature type="transmembrane region" description="Helical" evidence="2">
    <location>
        <begin position="89"/>
        <end position="110"/>
    </location>
</feature>
<keyword evidence="2" id="KW-0812">Transmembrane</keyword>
<evidence type="ECO:0000313" key="4">
    <source>
        <dbReference type="Proteomes" id="UP000002640"/>
    </source>
</evidence>
<protein>
    <submittedName>
        <fullName evidence="3">Uncharacterized protein</fullName>
    </submittedName>
</protein>
<organism evidence="3 4">
    <name type="scientific">Phytophthora sojae (strain P6497)</name>
    <name type="common">Soybean stem and root rot agent</name>
    <name type="synonym">Phytophthora megasperma f. sp. glycines</name>
    <dbReference type="NCBI Taxonomy" id="1094619"/>
    <lineage>
        <taxon>Eukaryota</taxon>
        <taxon>Sar</taxon>
        <taxon>Stramenopiles</taxon>
        <taxon>Oomycota</taxon>
        <taxon>Peronosporomycetes</taxon>
        <taxon>Peronosporales</taxon>
        <taxon>Peronosporaceae</taxon>
        <taxon>Phytophthora</taxon>
    </lineage>
</organism>
<dbReference type="KEGG" id="psoj:PHYSODRAFT_528677"/>
<gene>
    <name evidence="3" type="ORF">PHYSODRAFT_528677</name>
</gene>
<dbReference type="EMBL" id="JH159162">
    <property type="protein sequence ID" value="EGZ07478.1"/>
    <property type="molecule type" value="Genomic_DNA"/>
</dbReference>
<feature type="region of interest" description="Disordered" evidence="1">
    <location>
        <begin position="164"/>
        <end position="185"/>
    </location>
</feature>
<dbReference type="GeneID" id="20661265"/>
<accession>G5AA49</accession>
<evidence type="ECO:0000256" key="1">
    <source>
        <dbReference type="SAM" id="MobiDB-lite"/>
    </source>
</evidence>